<organism evidence="2 3">
    <name type="scientific">Rubrivirga litoralis</name>
    <dbReference type="NCBI Taxonomy" id="3075598"/>
    <lineage>
        <taxon>Bacteria</taxon>
        <taxon>Pseudomonadati</taxon>
        <taxon>Rhodothermota</taxon>
        <taxon>Rhodothermia</taxon>
        <taxon>Rhodothermales</taxon>
        <taxon>Rubricoccaceae</taxon>
        <taxon>Rubrivirga</taxon>
    </lineage>
</organism>
<dbReference type="RefSeq" id="WP_311661519.1">
    <property type="nucleotide sequence ID" value="NZ_JAVRHT010000002.1"/>
</dbReference>
<keyword evidence="3" id="KW-1185">Reference proteome</keyword>
<sequence>MTTPPTDRPAPTAHGAPRSRPPYALPTLTLLGTVAARTAGPDGEKTLDALVGSDGGFLRDDEPTS</sequence>
<dbReference type="Proteomes" id="UP001267426">
    <property type="component" value="Unassembled WGS sequence"/>
</dbReference>
<dbReference type="EMBL" id="JAVRHT010000002">
    <property type="protein sequence ID" value="MDT0630425.1"/>
    <property type="molecule type" value="Genomic_DNA"/>
</dbReference>
<evidence type="ECO:0000313" key="2">
    <source>
        <dbReference type="EMBL" id="MDT0630425.1"/>
    </source>
</evidence>
<gene>
    <name evidence="2" type="ORF">RM540_01585</name>
</gene>
<protein>
    <submittedName>
        <fullName evidence="2">Uncharacterized protein</fullName>
    </submittedName>
</protein>
<comment type="caution">
    <text evidence="2">The sequence shown here is derived from an EMBL/GenBank/DDBJ whole genome shotgun (WGS) entry which is preliminary data.</text>
</comment>
<accession>A0ABU3BMG6</accession>
<feature type="region of interest" description="Disordered" evidence="1">
    <location>
        <begin position="39"/>
        <end position="65"/>
    </location>
</feature>
<evidence type="ECO:0000313" key="3">
    <source>
        <dbReference type="Proteomes" id="UP001267426"/>
    </source>
</evidence>
<feature type="compositionally biased region" description="Low complexity" evidence="1">
    <location>
        <begin position="1"/>
        <end position="13"/>
    </location>
</feature>
<name>A0ABU3BMG6_9BACT</name>
<proteinExistence type="predicted"/>
<reference evidence="2 3" key="1">
    <citation type="submission" date="2023-09" db="EMBL/GenBank/DDBJ databases">
        <authorList>
            <person name="Rey-Velasco X."/>
        </authorList>
    </citation>
    <scope>NUCLEOTIDE SEQUENCE [LARGE SCALE GENOMIC DNA]</scope>
    <source>
        <strain evidence="2 3">F394</strain>
    </source>
</reference>
<evidence type="ECO:0000256" key="1">
    <source>
        <dbReference type="SAM" id="MobiDB-lite"/>
    </source>
</evidence>
<feature type="region of interest" description="Disordered" evidence="1">
    <location>
        <begin position="1"/>
        <end position="24"/>
    </location>
</feature>